<reference evidence="2" key="1">
    <citation type="journal article" date="2021" name="Proc. Natl. Acad. Sci. U.S.A.">
        <title>Three genomes in the algal genus Volvox reveal the fate of a haploid sex-determining region after a transition to homothallism.</title>
        <authorList>
            <person name="Yamamoto K."/>
            <person name="Hamaji T."/>
            <person name="Kawai-Toyooka H."/>
            <person name="Matsuzaki R."/>
            <person name="Takahashi F."/>
            <person name="Nishimura Y."/>
            <person name="Kawachi M."/>
            <person name="Noguchi H."/>
            <person name="Minakuchi Y."/>
            <person name="Umen J.G."/>
            <person name="Toyoda A."/>
            <person name="Nozaki H."/>
        </authorList>
    </citation>
    <scope>NUCLEOTIDE SEQUENCE</scope>
    <source>
        <strain evidence="2">NIES-3785</strain>
    </source>
</reference>
<comment type="caution">
    <text evidence="2">The sequence shown here is derived from an EMBL/GenBank/DDBJ whole genome shotgun (WGS) entry which is preliminary data.</text>
</comment>
<feature type="signal peptide" evidence="1">
    <location>
        <begin position="1"/>
        <end position="19"/>
    </location>
</feature>
<proteinExistence type="predicted"/>
<evidence type="ECO:0000313" key="2">
    <source>
        <dbReference type="EMBL" id="GIM06151.1"/>
    </source>
</evidence>
<dbReference type="AlphaFoldDB" id="A0A8J4GFD3"/>
<organism evidence="2 3">
    <name type="scientific">Volvox reticuliferus</name>
    <dbReference type="NCBI Taxonomy" id="1737510"/>
    <lineage>
        <taxon>Eukaryota</taxon>
        <taxon>Viridiplantae</taxon>
        <taxon>Chlorophyta</taxon>
        <taxon>core chlorophytes</taxon>
        <taxon>Chlorophyceae</taxon>
        <taxon>CS clade</taxon>
        <taxon>Chlamydomonadales</taxon>
        <taxon>Volvocaceae</taxon>
        <taxon>Volvox</taxon>
    </lineage>
</organism>
<name>A0A8J4GFD3_9CHLO</name>
<feature type="chain" id="PRO_5035197458" evidence="1">
    <location>
        <begin position="20"/>
        <end position="156"/>
    </location>
</feature>
<protein>
    <submittedName>
        <fullName evidence="2">Uncharacterized protein</fullName>
    </submittedName>
</protein>
<sequence length="156" mass="17641">MRICAVITILVLNAFLCLGDLDAPDYRDEDHWDDRLKEVALRTGTANLNGRPRWPSPVLTMPPRINRTIFPAVPWKSLPALQLYLIGYDDDTQGQPVQQYIAAKGGRIISYFPVRVLLAFARLSTVLDLILETNTLWVSLLLGCLVRYVHRTPALL</sequence>
<gene>
    <name evidence="2" type="ORF">Vretimale_10547</name>
</gene>
<dbReference type="Proteomes" id="UP000722791">
    <property type="component" value="Unassembled WGS sequence"/>
</dbReference>
<keyword evidence="1" id="KW-0732">Signal</keyword>
<evidence type="ECO:0000313" key="3">
    <source>
        <dbReference type="Proteomes" id="UP000722791"/>
    </source>
</evidence>
<accession>A0A8J4GFD3</accession>
<dbReference type="EMBL" id="BNCQ01000020">
    <property type="protein sequence ID" value="GIM06151.1"/>
    <property type="molecule type" value="Genomic_DNA"/>
</dbReference>
<evidence type="ECO:0000256" key="1">
    <source>
        <dbReference type="SAM" id="SignalP"/>
    </source>
</evidence>